<reference evidence="3 4" key="1">
    <citation type="journal article" date="2018" name="Proc. Natl. Acad. Sci. U.S.A.">
        <title>Draft genome sequence of Camellia sinensis var. sinensis provides insights into the evolution of the tea genome and tea quality.</title>
        <authorList>
            <person name="Wei C."/>
            <person name="Yang H."/>
            <person name="Wang S."/>
            <person name="Zhao J."/>
            <person name="Liu C."/>
            <person name="Gao L."/>
            <person name="Xia E."/>
            <person name="Lu Y."/>
            <person name="Tai Y."/>
            <person name="She G."/>
            <person name="Sun J."/>
            <person name="Cao H."/>
            <person name="Tong W."/>
            <person name="Gao Q."/>
            <person name="Li Y."/>
            <person name="Deng W."/>
            <person name="Jiang X."/>
            <person name="Wang W."/>
            <person name="Chen Q."/>
            <person name="Zhang S."/>
            <person name="Li H."/>
            <person name="Wu J."/>
            <person name="Wang P."/>
            <person name="Li P."/>
            <person name="Shi C."/>
            <person name="Zheng F."/>
            <person name="Jian J."/>
            <person name="Huang B."/>
            <person name="Shan D."/>
            <person name="Shi M."/>
            <person name="Fang C."/>
            <person name="Yue Y."/>
            <person name="Li F."/>
            <person name="Li D."/>
            <person name="Wei S."/>
            <person name="Han B."/>
            <person name="Jiang C."/>
            <person name="Yin Y."/>
            <person name="Xia T."/>
            <person name="Zhang Z."/>
            <person name="Bennetzen J.L."/>
            <person name="Zhao S."/>
            <person name="Wan X."/>
        </authorList>
    </citation>
    <scope>NUCLEOTIDE SEQUENCE [LARGE SCALE GENOMIC DNA]</scope>
    <source>
        <strain evidence="4">cv. Shuchazao</strain>
        <tissue evidence="3">Leaf</tissue>
    </source>
</reference>
<dbReference type="Gene3D" id="3.30.160.20">
    <property type="match status" value="1"/>
</dbReference>
<evidence type="ECO:0000256" key="1">
    <source>
        <dbReference type="SAM" id="MobiDB-lite"/>
    </source>
</evidence>
<dbReference type="Proteomes" id="UP000306102">
    <property type="component" value="Unassembled WGS sequence"/>
</dbReference>
<organism evidence="3 4">
    <name type="scientific">Camellia sinensis var. sinensis</name>
    <name type="common">China tea</name>
    <dbReference type="NCBI Taxonomy" id="542762"/>
    <lineage>
        <taxon>Eukaryota</taxon>
        <taxon>Viridiplantae</taxon>
        <taxon>Streptophyta</taxon>
        <taxon>Embryophyta</taxon>
        <taxon>Tracheophyta</taxon>
        <taxon>Spermatophyta</taxon>
        <taxon>Magnoliopsida</taxon>
        <taxon>eudicotyledons</taxon>
        <taxon>Gunneridae</taxon>
        <taxon>Pentapetalae</taxon>
        <taxon>asterids</taxon>
        <taxon>Ericales</taxon>
        <taxon>Theaceae</taxon>
        <taxon>Camellia</taxon>
    </lineage>
</organism>
<evidence type="ECO:0000313" key="3">
    <source>
        <dbReference type="EMBL" id="THG01898.1"/>
    </source>
</evidence>
<dbReference type="GO" id="GO:0005763">
    <property type="term" value="C:mitochondrial small ribosomal subunit"/>
    <property type="evidence" value="ECO:0007669"/>
    <property type="project" value="TreeGrafter"/>
</dbReference>
<evidence type="ECO:0000259" key="2">
    <source>
        <dbReference type="Pfam" id="PF10213"/>
    </source>
</evidence>
<feature type="region of interest" description="Disordered" evidence="1">
    <location>
        <begin position="126"/>
        <end position="158"/>
    </location>
</feature>
<feature type="compositionally biased region" description="Low complexity" evidence="1">
    <location>
        <begin position="126"/>
        <end position="144"/>
    </location>
</feature>
<gene>
    <name evidence="3" type="ORF">TEA_000190</name>
</gene>
<protein>
    <recommendedName>
        <fullName evidence="2">Small ribosomal subunit protein mS35 mitochondrial conserved domain-containing protein</fullName>
    </recommendedName>
</protein>
<dbReference type="EMBL" id="SDRB02011296">
    <property type="protein sequence ID" value="THG01898.1"/>
    <property type="molecule type" value="Genomic_DNA"/>
</dbReference>
<dbReference type="FunFam" id="3.30.160.20:FF:000055">
    <property type="entry name" value="Ribosomal protein S24/S35"/>
    <property type="match status" value="1"/>
</dbReference>
<dbReference type="InterPro" id="IPR039848">
    <property type="entry name" value="Ribosomal_mS35_mt"/>
</dbReference>
<feature type="domain" description="Small ribosomal subunit protein mS35 mitochondrial conserved" evidence="2">
    <location>
        <begin position="390"/>
        <end position="466"/>
    </location>
</feature>
<keyword evidence="4" id="KW-1185">Reference proteome</keyword>
<sequence>MLPLMVEMATRVMESGEPSIRRKRKKKGQQNPSYWKYQEYPRTTRTRLCSAQLTTRLANQESRVQSKTVIIAMRGGGALLLRNVARNILSPISNITDTSPISFLSPSISSSSSSSSRLIWRLFSSESDSSNQNPNPNPLPEETSLVPNTQMKKKKDVSVDIEDVSNKELKMRIQKYFKGDEEALPSILEAILARKLTAKHEETDDEMMDELRMKPLDDVKDKEFESDFEDLYETDEDIDDLYDARDIVMRRMVKDEYFNMDDKKWDGMIKEATDHGFLKDTRECEAILEDMLSWDKLLPDAVKQKVEKKFDEIGDMVERGEIEVEKGYELFKEFEDKMVVECAEMMETEGPAQFDDTALPNKKKEIDVSPGEGPILRWQTRVVFVPGGDSWHPKNRKVKLSVTVKELGLSKHQFRRLRELVGKRYHSGKDELTITSERFEHREENRKDCLRTLFALIEEAGKANKLVEEARTSYVKERLRANPEFMERLHAKTMRKKVSESLPA</sequence>
<dbReference type="PANTHER" id="PTHR13490">
    <property type="entry name" value="MITOCHONDRIAL 28S RIBOSOMAL PROTEIN S28"/>
    <property type="match status" value="1"/>
</dbReference>
<dbReference type="GO" id="GO:0003735">
    <property type="term" value="F:structural constituent of ribosome"/>
    <property type="evidence" value="ECO:0007669"/>
    <property type="project" value="InterPro"/>
</dbReference>
<dbReference type="STRING" id="542762.A0A4S4DGK4"/>
<dbReference type="PANTHER" id="PTHR13490:SF0">
    <property type="entry name" value="SMALL RIBOSOMAL SUBUNIT PROTEIN MS35"/>
    <property type="match status" value="1"/>
</dbReference>
<dbReference type="AlphaFoldDB" id="A0A4S4DGK4"/>
<dbReference type="Pfam" id="PF10213">
    <property type="entry name" value="MRP-S28"/>
    <property type="match status" value="1"/>
</dbReference>
<dbReference type="InterPro" id="IPR019349">
    <property type="entry name" value="Ribosomal_mS35_mit"/>
</dbReference>
<name>A0A4S4DGK4_CAMSN</name>
<accession>A0A4S4DGK4</accession>
<dbReference type="GO" id="GO:0032543">
    <property type="term" value="P:mitochondrial translation"/>
    <property type="evidence" value="ECO:0007669"/>
    <property type="project" value="InterPro"/>
</dbReference>
<proteinExistence type="predicted"/>
<evidence type="ECO:0000313" key="4">
    <source>
        <dbReference type="Proteomes" id="UP000306102"/>
    </source>
</evidence>
<comment type="caution">
    <text evidence="3">The sequence shown here is derived from an EMBL/GenBank/DDBJ whole genome shotgun (WGS) entry which is preliminary data.</text>
</comment>